<gene>
    <name evidence="1" type="ORF">E2986_05724</name>
</gene>
<dbReference type="EMBL" id="WNWW01000166">
    <property type="protein sequence ID" value="KAF3429333.1"/>
    <property type="molecule type" value="Genomic_DNA"/>
</dbReference>
<reference evidence="1" key="1">
    <citation type="submission" date="2019-11" db="EMBL/GenBank/DDBJ databases">
        <title>The nuclear and mitochondrial genomes of Frieseomelitta varia - a highly eusocial stingless bee (Meliponini) with a permanently sterile worker caste.</title>
        <authorList>
            <person name="Freitas F.C.P."/>
            <person name="Lourenco A.P."/>
            <person name="Nunes F.M.F."/>
            <person name="Paschoal A.R."/>
            <person name="Abreu F.C.P."/>
            <person name="Barbin F.O."/>
            <person name="Bataglia L."/>
            <person name="Cardoso-Junior C.A.M."/>
            <person name="Cervoni M.S."/>
            <person name="Silva S.R."/>
            <person name="Dalarmi F."/>
            <person name="Del Lama M.A."/>
            <person name="Depintor T.S."/>
            <person name="Ferreira K.M."/>
            <person name="Goria P.S."/>
            <person name="Jaskot M.C."/>
            <person name="Lago D.C."/>
            <person name="Luna-Lucena D."/>
            <person name="Moda L.M."/>
            <person name="Nascimento L."/>
            <person name="Pedrino M."/>
            <person name="Rabico F.O."/>
            <person name="Sanches F.C."/>
            <person name="Santos D.E."/>
            <person name="Santos C.G."/>
            <person name="Vieira J."/>
            <person name="Lopes T.F."/>
            <person name="Barchuk A.R."/>
            <person name="Hartfelder K."/>
            <person name="Simoes Z.L.P."/>
            <person name="Bitondi M.M.G."/>
            <person name="Pinheiro D.G."/>
        </authorList>
    </citation>
    <scope>NUCLEOTIDE SEQUENCE</scope>
    <source>
        <strain evidence="1">USP_RPSP 00005682</strain>
        <tissue evidence="1">Whole individual</tissue>
    </source>
</reference>
<sequence length="66" mass="7797">MEYEAYKQLVKNRSQEAGVDSEGKQDEKKCSCSVWSRRPEEHTSMVLLARRQLLSFLLLHRYPKIV</sequence>
<evidence type="ECO:0000313" key="2">
    <source>
        <dbReference type="Proteomes" id="UP000655588"/>
    </source>
</evidence>
<accession>A0A833SM71</accession>
<protein>
    <submittedName>
        <fullName evidence="1">Uncharacterized protein</fullName>
    </submittedName>
</protein>
<proteinExistence type="predicted"/>
<comment type="caution">
    <text evidence="1">The sequence shown here is derived from an EMBL/GenBank/DDBJ whole genome shotgun (WGS) entry which is preliminary data.</text>
</comment>
<dbReference type="Proteomes" id="UP000655588">
    <property type="component" value="Unassembled WGS sequence"/>
</dbReference>
<evidence type="ECO:0000313" key="1">
    <source>
        <dbReference type="EMBL" id="KAF3429333.1"/>
    </source>
</evidence>
<dbReference type="AlphaFoldDB" id="A0A833SM71"/>
<name>A0A833SM71_9HYME</name>
<organism evidence="1 2">
    <name type="scientific">Frieseomelitta varia</name>
    <dbReference type="NCBI Taxonomy" id="561572"/>
    <lineage>
        <taxon>Eukaryota</taxon>
        <taxon>Metazoa</taxon>
        <taxon>Ecdysozoa</taxon>
        <taxon>Arthropoda</taxon>
        <taxon>Hexapoda</taxon>
        <taxon>Insecta</taxon>
        <taxon>Pterygota</taxon>
        <taxon>Neoptera</taxon>
        <taxon>Endopterygota</taxon>
        <taxon>Hymenoptera</taxon>
        <taxon>Apocrita</taxon>
        <taxon>Aculeata</taxon>
        <taxon>Apoidea</taxon>
        <taxon>Anthophila</taxon>
        <taxon>Apidae</taxon>
        <taxon>Frieseomelitta</taxon>
    </lineage>
</organism>
<keyword evidence="2" id="KW-1185">Reference proteome</keyword>